<evidence type="ECO:0000313" key="2">
    <source>
        <dbReference type="EMBL" id="GMS86481.1"/>
    </source>
</evidence>
<evidence type="ECO:0000313" key="3">
    <source>
        <dbReference type="Proteomes" id="UP001432027"/>
    </source>
</evidence>
<sequence length="181" mass="19999">QPFSATFLNEKTWTPYVQAAVREVQGIAADEPVYGYAASTKVVPENNNRTIWPFVAVAMGSYVWSYGAIAVATGLILRALRTDGVRLTKKTLALQRRFLRMLMLQGFVPLLVCGFPVALFFGNIIAGTSMDRSTIIMTCSIFAAPTVQALVSLSFVRRMKRRDDISEHSSDKNKRVSSNTA</sequence>
<proteinExistence type="predicted"/>
<comment type="caution">
    <text evidence="2">The sequence shown here is derived from an EMBL/GenBank/DDBJ whole genome shotgun (WGS) entry which is preliminary data.</text>
</comment>
<gene>
    <name evidence="2" type="ORF">PENTCL1PPCAC_8656</name>
</gene>
<reference evidence="2" key="1">
    <citation type="submission" date="2023-10" db="EMBL/GenBank/DDBJ databases">
        <title>Genome assembly of Pristionchus species.</title>
        <authorList>
            <person name="Yoshida K."/>
            <person name="Sommer R.J."/>
        </authorList>
    </citation>
    <scope>NUCLEOTIDE SEQUENCE</scope>
    <source>
        <strain evidence="2">RS0144</strain>
    </source>
</reference>
<keyword evidence="3" id="KW-1185">Reference proteome</keyword>
<dbReference type="Proteomes" id="UP001432027">
    <property type="component" value="Unassembled WGS sequence"/>
</dbReference>
<organism evidence="2 3">
    <name type="scientific">Pristionchus entomophagus</name>
    <dbReference type="NCBI Taxonomy" id="358040"/>
    <lineage>
        <taxon>Eukaryota</taxon>
        <taxon>Metazoa</taxon>
        <taxon>Ecdysozoa</taxon>
        <taxon>Nematoda</taxon>
        <taxon>Chromadorea</taxon>
        <taxon>Rhabditida</taxon>
        <taxon>Rhabditina</taxon>
        <taxon>Diplogasteromorpha</taxon>
        <taxon>Diplogasteroidea</taxon>
        <taxon>Neodiplogasteridae</taxon>
        <taxon>Pristionchus</taxon>
    </lineage>
</organism>
<dbReference type="InterPro" id="IPR019422">
    <property type="entry name" value="7TM_GPCR_serpentine_rcpt_Srh"/>
</dbReference>
<keyword evidence="1" id="KW-0472">Membrane</keyword>
<feature type="transmembrane region" description="Helical" evidence="1">
    <location>
        <begin position="51"/>
        <end position="77"/>
    </location>
</feature>
<feature type="transmembrane region" description="Helical" evidence="1">
    <location>
        <begin position="134"/>
        <end position="156"/>
    </location>
</feature>
<keyword evidence="1" id="KW-0812">Transmembrane</keyword>
<accession>A0AAV5T467</accession>
<dbReference type="PANTHER" id="PTHR22943:SF248">
    <property type="entry name" value="SEVEN TM RECEPTOR"/>
    <property type="match status" value="1"/>
</dbReference>
<dbReference type="Pfam" id="PF10318">
    <property type="entry name" value="7TM_GPCR_Srh"/>
    <property type="match status" value="1"/>
</dbReference>
<dbReference type="AlphaFoldDB" id="A0AAV5T467"/>
<dbReference type="PANTHER" id="PTHR22943">
    <property type="entry name" value="7-TRANSMEMBRANE DOMAIN RECEPTOR C.ELEGANS"/>
    <property type="match status" value="1"/>
</dbReference>
<protein>
    <recommendedName>
        <fullName evidence="4">G protein-coupled receptor</fullName>
    </recommendedName>
</protein>
<evidence type="ECO:0008006" key="4">
    <source>
        <dbReference type="Google" id="ProtNLM"/>
    </source>
</evidence>
<dbReference type="EMBL" id="BTSX01000002">
    <property type="protein sequence ID" value="GMS86481.1"/>
    <property type="molecule type" value="Genomic_DNA"/>
</dbReference>
<evidence type="ECO:0000256" key="1">
    <source>
        <dbReference type="SAM" id="Phobius"/>
    </source>
</evidence>
<keyword evidence="1" id="KW-1133">Transmembrane helix</keyword>
<feature type="non-terminal residue" evidence="2">
    <location>
        <position position="1"/>
    </location>
</feature>
<feature type="non-terminal residue" evidence="2">
    <location>
        <position position="181"/>
    </location>
</feature>
<feature type="transmembrane region" description="Helical" evidence="1">
    <location>
        <begin position="98"/>
        <end position="122"/>
    </location>
</feature>
<name>A0AAV5T467_9BILA</name>